<dbReference type="AlphaFoldDB" id="A0A0U1DKW5"/>
<dbReference type="Gene3D" id="3.40.50.1240">
    <property type="entry name" value="Phosphoglycerate mutase-like"/>
    <property type="match status" value="1"/>
</dbReference>
<accession>A0A0U1DKW5</accession>
<protein>
    <submittedName>
        <fullName evidence="1">Phosphohistidine phosphatase</fullName>
    </submittedName>
</protein>
<dbReference type="SUPFAM" id="SSF53254">
    <property type="entry name" value="Phosphoglycerate mutase-like"/>
    <property type="match status" value="1"/>
</dbReference>
<dbReference type="PANTHER" id="PTHR47623">
    <property type="entry name" value="OS09G0287300 PROTEIN"/>
    <property type="match status" value="1"/>
</dbReference>
<dbReference type="InterPro" id="IPR013078">
    <property type="entry name" value="His_Pase_superF_clade-1"/>
</dbReference>
<dbReference type="Pfam" id="PF00300">
    <property type="entry name" value="His_Phos_1"/>
    <property type="match status" value="1"/>
</dbReference>
<proteinExistence type="predicted"/>
<dbReference type="PANTHER" id="PTHR47623:SF1">
    <property type="entry name" value="OS09G0287300 PROTEIN"/>
    <property type="match status" value="1"/>
</dbReference>
<dbReference type="SMART" id="SM00855">
    <property type="entry name" value="PGAM"/>
    <property type="match status" value="1"/>
</dbReference>
<evidence type="ECO:0000313" key="2">
    <source>
        <dbReference type="Proteomes" id="UP000182227"/>
    </source>
</evidence>
<dbReference type="EMBL" id="CTEF01000003">
    <property type="protein sequence ID" value="CQD18417.1"/>
    <property type="molecule type" value="Genomic_DNA"/>
</dbReference>
<dbReference type="InterPro" id="IPR029033">
    <property type="entry name" value="His_PPase_superfam"/>
</dbReference>
<dbReference type="CDD" id="cd07067">
    <property type="entry name" value="HP_PGM_like"/>
    <property type="match status" value="1"/>
</dbReference>
<organism evidence="1 2">
    <name type="scientific">Mycolicibacterium conceptionense</name>
    <dbReference type="NCBI Taxonomy" id="451644"/>
    <lineage>
        <taxon>Bacteria</taxon>
        <taxon>Bacillati</taxon>
        <taxon>Actinomycetota</taxon>
        <taxon>Actinomycetes</taxon>
        <taxon>Mycobacteriales</taxon>
        <taxon>Mycobacteriaceae</taxon>
        <taxon>Mycolicibacterium</taxon>
    </lineage>
</organism>
<sequence>MAPGLPILLRMADPDSPIRTLLLMRHAKSDYPDGVADHDRPLAARGIREAGLAGDWIRANFAAVDAVLCSTATRTRQTLERTGIDAPVQFAERLYDARPGTVIDEINAVASRFGSDPSTLLVIGHEPAMSAVALGLADGSNRTAAESISLKFPTSAIAVLRSSAPWDQLALGGATLVRFHVPR</sequence>
<gene>
    <name evidence="1" type="ORF">BN970_04063</name>
</gene>
<name>A0A0U1DKW5_9MYCO</name>
<evidence type="ECO:0000313" key="1">
    <source>
        <dbReference type="EMBL" id="CQD18417.1"/>
    </source>
</evidence>
<reference evidence="1 2" key="1">
    <citation type="submission" date="2015-03" db="EMBL/GenBank/DDBJ databases">
        <authorList>
            <person name="Murphy D."/>
        </authorList>
    </citation>
    <scope>NUCLEOTIDE SEQUENCE [LARGE SCALE GENOMIC DNA]</scope>
    <source>
        <strain evidence="1 2">D16</strain>
    </source>
</reference>
<dbReference type="Proteomes" id="UP000182227">
    <property type="component" value="Unassembled WGS sequence"/>
</dbReference>